<sequence length="73" mass="8167">MSDFQGLMLESEGFDNGGSLEVLSLNLKVKRGQSTFQGNFNKPKYGWDIFSRYDMLIPVPTIGLHHQPLDPGP</sequence>
<proteinExistence type="predicted"/>
<comment type="caution">
    <text evidence="1">The sequence shown here is derived from an EMBL/GenBank/DDBJ whole genome shotgun (WGS) entry which is preliminary data.</text>
</comment>
<gene>
    <name evidence="1" type="ORF">EVAR_40072_1</name>
</gene>
<dbReference type="Proteomes" id="UP000299102">
    <property type="component" value="Unassembled WGS sequence"/>
</dbReference>
<keyword evidence="2" id="KW-1185">Reference proteome</keyword>
<protein>
    <submittedName>
        <fullName evidence="1">Uncharacterized protein</fullName>
    </submittedName>
</protein>
<reference evidence="1 2" key="1">
    <citation type="journal article" date="2019" name="Commun. Biol.">
        <title>The bagworm genome reveals a unique fibroin gene that provides high tensile strength.</title>
        <authorList>
            <person name="Kono N."/>
            <person name="Nakamura H."/>
            <person name="Ohtoshi R."/>
            <person name="Tomita M."/>
            <person name="Numata K."/>
            <person name="Arakawa K."/>
        </authorList>
    </citation>
    <scope>NUCLEOTIDE SEQUENCE [LARGE SCALE GENOMIC DNA]</scope>
</reference>
<dbReference type="EMBL" id="BGZK01000719">
    <property type="protein sequence ID" value="GBP57544.1"/>
    <property type="molecule type" value="Genomic_DNA"/>
</dbReference>
<dbReference type="AlphaFoldDB" id="A0A4C1X5F9"/>
<evidence type="ECO:0000313" key="1">
    <source>
        <dbReference type="EMBL" id="GBP57544.1"/>
    </source>
</evidence>
<evidence type="ECO:0000313" key="2">
    <source>
        <dbReference type="Proteomes" id="UP000299102"/>
    </source>
</evidence>
<dbReference type="OrthoDB" id="408743at2759"/>
<organism evidence="1 2">
    <name type="scientific">Eumeta variegata</name>
    <name type="common">Bagworm moth</name>
    <name type="synonym">Eumeta japonica</name>
    <dbReference type="NCBI Taxonomy" id="151549"/>
    <lineage>
        <taxon>Eukaryota</taxon>
        <taxon>Metazoa</taxon>
        <taxon>Ecdysozoa</taxon>
        <taxon>Arthropoda</taxon>
        <taxon>Hexapoda</taxon>
        <taxon>Insecta</taxon>
        <taxon>Pterygota</taxon>
        <taxon>Neoptera</taxon>
        <taxon>Endopterygota</taxon>
        <taxon>Lepidoptera</taxon>
        <taxon>Glossata</taxon>
        <taxon>Ditrysia</taxon>
        <taxon>Tineoidea</taxon>
        <taxon>Psychidae</taxon>
        <taxon>Oiketicinae</taxon>
        <taxon>Eumeta</taxon>
    </lineage>
</organism>
<accession>A0A4C1X5F9</accession>
<name>A0A4C1X5F9_EUMVA</name>